<reference evidence="7 8" key="1">
    <citation type="submission" date="2020-07" db="EMBL/GenBank/DDBJ databases">
        <title>Sequencing the genomes of 1000 actinobacteria strains.</title>
        <authorList>
            <person name="Klenk H.-P."/>
        </authorList>
    </citation>
    <scope>NUCLEOTIDE SEQUENCE [LARGE SCALE GENOMIC DNA]</scope>
    <source>
        <strain evidence="7 8">DSM 42178</strain>
    </source>
</reference>
<dbReference type="InterPro" id="IPR054156">
    <property type="entry name" value="YxaF_TetR_C"/>
</dbReference>
<feature type="DNA-binding region" description="H-T-H motif" evidence="4">
    <location>
        <begin position="49"/>
        <end position="68"/>
    </location>
</feature>
<dbReference type="Pfam" id="PF00440">
    <property type="entry name" value="TetR_N"/>
    <property type="match status" value="1"/>
</dbReference>
<dbReference type="SUPFAM" id="SSF48498">
    <property type="entry name" value="Tetracyclin repressor-like, C-terminal domain"/>
    <property type="match status" value="1"/>
</dbReference>
<sequence>METKQHRRRGTGATERGTAAEPGAALGTRERIVRVTARLLQRQGYEGTGIKQIAREAGATLGSVYHFFPGGKQELAAEAIRHGDEEMADLLREGLGSAEDPAEAMVAVTALLAEGLRESDWLEGCPVTATALETLGGSPEIQRACARALANWQELVGAKLLACGFDEQDARELACTVISVLEGAELTSQVTRSDAPLRIAGRHLHRLVEAYRP</sequence>
<organism evidence="7 8">
    <name type="scientific">Allostreptomyces psammosilenae</name>
    <dbReference type="NCBI Taxonomy" id="1892865"/>
    <lineage>
        <taxon>Bacteria</taxon>
        <taxon>Bacillati</taxon>
        <taxon>Actinomycetota</taxon>
        <taxon>Actinomycetes</taxon>
        <taxon>Kitasatosporales</taxon>
        <taxon>Streptomycetaceae</taxon>
        <taxon>Allostreptomyces</taxon>
    </lineage>
</organism>
<evidence type="ECO:0000313" key="7">
    <source>
        <dbReference type="EMBL" id="NYI05857.1"/>
    </source>
</evidence>
<keyword evidence="8" id="KW-1185">Reference proteome</keyword>
<dbReference type="EMBL" id="JACBZD010000001">
    <property type="protein sequence ID" value="NYI05857.1"/>
    <property type="molecule type" value="Genomic_DNA"/>
</dbReference>
<dbReference type="AlphaFoldDB" id="A0A852ZW18"/>
<dbReference type="PROSITE" id="PS50977">
    <property type="entry name" value="HTH_TETR_2"/>
    <property type="match status" value="1"/>
</dbReference>
<feature type="compositionally biased region" description="Basic residues" evidence="5">
    <location>
        <begin position="1"/>
        <end position="10"/>
    </location>
</feature>
<evidence type="ECO:0000256" key="2">
    <source>
        <dbReference type="ARBA" id="ARBA00023125"/>
    </source>
</evidence>
<dbReference type="PANTHER" id="PTHR47506">
    <property type="entry name" value="TRANSCRIPTIONAL REGULATORY PROTEIN"/>
    <property type="match status" value="1"/>
</dbReference>
<dbReference type="PANTHER" id="PTHR47506:SF3">
    <property type="entry name" value="HTH-TYPE TRANSCRIPTIONAL REGULATOR LMRA"/>
    <property type="match status" value="1"/>
</dbReference>
<accession>A0A852ZW18</accession>
<dbReference type="Proteomes" id="UP000567795">
    <property type="component" value="Unassembled WGS sequence"/>
</dbReference>
<evidence type="ECO:0000256" key="4">
    <source>
        <dbReference type="PROSITE-ProRule" id="PRU00335"/>
    </source>
</evidence>
<name>A0A852ZW18_9ACTN</name>
<protein>
    <submittedName>
        <fullName evidence="7">AcrR family transcriptional regulator</fullName>
    </submittedName>
</protein>
<evidence type="ECO:0000256" key="3">
    <source>
        <dbReference type="ARBA" id="ARBA00023163"/>
    </source>
</evidence>
<comment type="caution">
    <text evidence="7">The sequence shown here is derived from an EMBL/GenBank/DDBJ whole genome shotgun (WGS) entry which is preliminary data.</text>
</comment>
<keyword evidence="2 4" id="KW-0238">DNA-binding</keyword>
<dbReference type="Pfam" id="PF21993">
    <property type="entry name" value="TetR_C_13_2"/>
    <property type="match status" value="1"/>
</dbReference>
<proteinExistence type="predicted"/>
<feature type="region of interest" description="Disordered" evidence="5">
    <location>
        <begin position="1"/>
        <end position="24"/>
    </location>
</feature>
<dbReference type="InterPro" id="IPR001647">
    <property type="entry name" value="HTH_TetR"/>
</dbReference>
<evidence type="ECO:0000256" key="1">
    <source>
        <dbReference type="ARBA" id="ARBA00023015"/>
    </source>
</evidence>
<dbReference type="SUPFAM" id="SSF46689">
    <property type="entry name" value="Homeodomain-like"/>
    <property type="match status" value="1"/>
</dbReference>
<keyword evidence="1" id="KW-0805">Transcription regulation</keyword>
<keyword evidence="3" id="KW-0804">Transcription</keyword>
<feature type="compositionally biased region" description="Low complexity" evidence="5">
    <location>
        <begin position="11"/>
        <end position="24"/>
    </location>
</feature>
<gene>
    <name evidence="7" type="ORF">FHU37_002800</name>
</gene>
<evidence type="ECO:0000259" key="6">
    <source>
        <dbReference type="PROSITE" id="PS50977"/>
    </source>
</evidence>
<dbReference type="Gene3D" id="1.10.357.10">
    <property type="entry name" value="Tetracycline Repressor, domain 2"/>
    <property type="match status" value="1"/>
</dbReference>
<dbReference type="InterPro" id="IPR036271">
    <property type="entry name" value="Tet_transcr_reg_TetR-rel_C_sf"/>
</dbReference>
<dbReference type="RefSeq" id="WP_179814516.1">
    <property type="nucleotide sequence ID" value="NZ_JACBZD010000001.1"/>
</dbReference>
<evidence type="ECO:0000313" key="8">
    <source>
        <dbReference type="Proteomes" id="UP000567795"/>
    </source>
</evidence>
<dbReference type="InterPro" id="IPR009057">
    <property type="entry name" value="Homeodomain-like_sf"/>
</dbReference>
<feature type="domain" description="HTH tetR-type" evidence="6">
    <location>
        <begin position="26"/>
        <end position="86"/>
    </location>
</feature>
<dbReference type="GO" id="GO:0003677">
    <property type="term" value="F:DNA binding"/>
    <property type="evidence" value="ECO:0007669"/>
    <property type="project" value="UniProtKB-UniRule"/>
</dbReference>
<evidence type="ECO:0000256" key="5">
    <source>
        <dbReference type="SAM" id="MobiDB-lite"/>
    </source>
</evidence>